<reference evidence="2 3" key="1">
    <citation type="submission" date="2015-09" db="EMBL/GenBank/DDBJ databases">
        <authorList>
            <consortium name="Pathogen Informatics"/>
        </authorList>
    </citation>
    <scope>NUCLEOTIDE SEQUENCE [LARGE SCALE GENOMIC DNA]</scope>
    <source>
        <strain evidence="2 3">2789STDY5834914</strain>
    </source>
</reference>
<keyword evidence="1" id="KW-0812">Transmembrane</keyword>
<feature type="transmembrane region" description="Helical" evidence="1">
    <location>
        <begin position="6"/>
        <end position="27"/>
    </location>
</feature>
<organism evidence="2 3">
    <name type="scientific">Dorea longicatena</name>
    <dbReference type="NCBI Taxonomy" id="88431"/>
    <lineage>
        <taxon>Bacteria</taxon>
        <taxon>Bacillati</taxon>
        <taxon>Bacillota</taxon>
        <taxon>Clostridia</taxon>
        <taxon>Lachnospirales</taxon>
        <taxon>Lachnospiraceae</taxon>
        <taxon>Dorea</taxon>
    </lineage>
</organism>
<dbReference type="RefSeq" id="WP_172677208.1">
    <property type="nucleotide sequence ID" value="NZ_CZAY01000007.1"/>
</dbReference>
<dbReference type="AlphaFoldDB" id="A0A174N4M3"/>
<dbReference type="Proteomes" id="UP000095485">
    <property type="component" value="Unassembled WGS sequence"/>
</dbReference>
<name>A0A174N4M3_9FIRM</name>
<evidence type="ECO:0000313" key="2">
    <source>
        <dbReference type="EMBL" id="CUP43553.1"/>
    </source>
</evidence>
<dbReference type="EMBL" id="CZAY01000007">
    <property type="protein sequence ID" value="CUP43553.1"/>
    <property type="molecule type" value="Genomic_DNA"/>
</dbReference>
<dbReference type="GeneID" id="96228431"/>
<proteinExistence type="predicted"/>
<sequence length="48" mass="5402">MKQVLIIAVVAIIAAVNFVMYCCLRVASQEDQMLEKLSRRKESESDGD</sequence>
<evidence type="ECO:0000313" key="3">
    <source>
        <dbReference type="Proteomes" id="UP000095485"/>
    </source>
</evidence>
<keyword evidence="1" id="KW-0472">Membrane</keyword>
<keyword evidence="1" id="KW-1133">Transmembrane helix</keyword>
<gene>
    <name evidence="2" type="ORF">ERS852526_01140</name>
</gene>
<accession>A0A174N4M3</accession>
<protein>
    <submittedName>
        <fullName evidence="2">Uncharacterized protein</fullName>
    </submittedName>
</protein>
<evidence type="ECO:0000256" key="1">
    <source>
        <dbReference type="SAM" id="Phobius"/>
    </source>
</evidence>